<organism evidence="1 2">
    <name type="scientific">Fusarium zealandicum</name>
    <dbReference type="NCBI Taxonomy" id="1053134"/>
    <lineage>
        <taxon>Eukaryota</taxon>
        <taxon>Fungi</taxon>
        <taxon>Dikarya</taxon>
        <taxon>Ascomycota</taxon>
        <taxon>Pezizomycotina</taxon>
        <taxon>Sordariomycetes</taxon>
        <taxon>Hypocreomycetidae</taxon>
        <taxon>Hypocreales</taxon>
        <taxon>Nectriaceae</taxon>
        <taxon>Fusarium</taxon>
        <taxon>Fusarium staphyleae species complex</taxon>
    </lineage>
</organism>
<keyword evidence="2" id="KW-1185">Reference proteome</keyword>
<evidence type="ECO:0000313" key="2">
    <source>
        <dbReference type="Proteomes" id="UP000635477"/>
    </source>
</evidence>
<reference evidence="1" key="1">
    <citation type="journal article" date="2020" name="BMC Genomics">
        <title>Correction to: Identification and distribution of gene clusters required for synthesis of sphingolipid metabolism inhibitors in diverse species of the filamentous fungus Fusarium.</title>
        <authorList>
            <person name="Kim H.S."/>
            <person name="Lohmar J.M."/>
            <person name="Busman M."/>
            <person name="Brown D.W."/>
            <person name="Naumann T.A."/>
            <person name="Divon H.H."/>
            <person name="Lysoe E."/>
            <person name="Uhlig S."/>
            <person name="Proctor R.H."/>
        </authorList>
    </citation>
    <scope>NUCLEOTIDE SEQUENCE</scope>
    <source>
        <strain evidence="1">NRRL 22465</strain>
    </source>
</reference>
<accession>A0A8H4TZZ9</accession>
<dbReference type="EMBL" id="JABEYC010001241">
    <property type="protein sequence ID" value="KAF4967199.1"/>
    <property type="molecule type" value="Genomic_DNA"/>
</dbReference>
<gene>
    <name evidence="1" type="ORF">FZEAL_10562</name>
</gene>
<name>A0A8H4TZZ9_9HYPO</name>
<reference evidence="1" key="2">
    <citation type="submission" date="2020-05" db="EMBL/GenBank/DDBJ databases">
        <authorList>
            <person name="Kim H.-S."/>
            <person name="Proctor R.H."/>
            <person name="Brown D.W."/>
        </authorList>
    </citation>
    <scope>NUCLEOTIDE SEQUENCE</scope>
    <source>
        <strain evidence="1">NRRL 22465</strain>
    </source>
</reference>
<comment type="caution">
    <text evidence="1">The sequence shown here is derived from an EMBL/GenBank/DDBJ whole genome shotgun (WGS) entry which is preliminary data.</text>
</comment>
<proteinExistence type="predicted"/>
<evidence type="ECO:0000313" key="1">
    <source>
        <dbReference type="EMBL" id="KAF4967199.1"/>
    </source>
</evidence>
<sequence length="153" mass="16356">MRRPAAAVTLNLIKANCRFRRAGARELSELLVVGRTRKTIQWISHGHTSADIDVDIPCQASSGICPPETSSNHYSHALNVHQHPSQIGVTGALRSRVLAAPLFTAALSSGPFAAELRRITSSRLSLVQSYGEIPQGHLVPLPGFCAGIDVLTA</sequence>
<dbReference type="AlphaFoldDB" id="A0A8H4TZZ9"/>
<protein>
    <submittedName>
        <fullName evidence="1">Uncharacterized protein</fullName>
    </submittedName>
</protein>
<dbReference type="Proteomes" id="UP000635477">
    <property type="component" value="Unassembled WGS sequence"/>
</dbReference>